<keyword evidence="7" id="KW-1185">Reference proteome</keyword>
<dbReference type="InterPro" id="IPR007568">
    <property type="entry name" value="RTA1"/>
</dbReference>
<feature type="transmembrane region" description="Helical" evidence="5">
    <location>
        <begin position="151"/>
        <end position="175"/>
    </location>
</feature>
<accession>A0ABQ5SPD9</accession>
<feature type="transmembrane region" description="Helical" evidence="5">
    <location>
        <begin position="6"/>
        <end position="24"/>
    </location>
</feature>
<gene>
    <name evidence="6" type="ORF">VaNZ11_016093</name>
</gene>
<proteinExistence type="predicted"/>
<sequence length="252" mass="27751">MQCFLIISPVLLAIVEYICLGKMVAMSKTGRDSRIMRWQSRVFALSDVVCLCIQGSAGAMLSSKDPDTSLRGRRLMLIGLAAHLGSFTCFTCLCAYVQRSPQYGLEHLSPARHVFGTLYATIAFMFGRNIFRVAEFTQGFHGSLASNEVYFYVFDFTLIFGCFLLFAVQHFGVYLPRVQEAILEMQQVAAGTQGGGGAPLTDGGVTASKGTPLAEIQEKRLGVVVGTGTDTWTGTRTPQKEYLVKKWPQQCW</sequence>
<organism evidence="6 7">
    <name type="scientific">Volvox africanus</name>
    <dbReference type="NCBI Taxonomy" id="51714"/>
    <lineage>
        <taxon>Eukaryota</taxon>
        <taxon>Viridiplantae</taxon>
        <taxon>Chlorophyta</taxon>
        <taxon>core chlorophytes</taxon>
        <taxon>Chlorophyceae</taxon>
        <taxon>CS clade</taxon>
        <taxon>Chlamydomonadales</taxon>
        <taxon>Volvocaceae</taxon>
        <taxon>Volvox</taxon>
    </lineage>
</organism>
<evidence type="ECO:0000256" key="3">
    <source>
        <dbReference type="ARBA" id="ARBA00022989"/>
    </source>
</evidence>
<dbReference type="EMBL" id="BSDZ01000101">
    <property type="protein sequence ID" value="GLI70986.1"/>
    <property type="molecule type" value="Genomic_DNA"/>
</dbReference>
<evidence type="ECO:0000256" key="4">
    <source>
        <dbReference type="ARBA" id="ARBA00023136"/>
    </source>
</evidence>
<name>A0ABQ5SPD9_9CHLO</name>
<feature type="transmembrane region" description="Helical" evidence="5">
    <location>
        <begin position="110"/>
        <end position="131"/>
    </location>
</feature>
<evidence type="ECO:0000256" key="2">
    <source>
        <dbReference type="ARBA" id="ARBA00022692"/>
    </source>
</evidence>
<comment type="caution">
    <text evidence="6">The sequence shown here is derived from an EMBL/GenBank/DDBJ whole genome shotgun (WGS) entry which is preliminary data.</text>
</comment>
<evidence type="ECO:0000256" key="5">
    <source>
        <dbReference type="SAM" id="Phobius"/>
    </source>
</evidence>
<evidence type="ECO:0000313" key="6">
    <source>
        <dbReference type="EMBL" id="GLI70986.1"/>
    </source>
</evidence>
<reference evidence="6 7" key="1">
    <citation type="journal article" date="2023" name="IScience">
        <title>Expanded male sex-determining region conserved during the evolution of homothallism in the green alga Volvox.</title>
        <authorList>
            <person name="Yamamoto K."/>
            <person name="Matsuzaki R."/>
            <person name="Mahakham W."/>
            <person name="Heman W."/>
            <person name="Sekimoto H."/>
            <person name="Kawachi M."/>
            <person name="Minakuchi Y."/>
            <person name="Toyoda A."/>
            <person name="Nozaki H."/>
        </authorList>
    </citation>
    <scope>NUCLEOTIDE SEQUENCE [LARGE SCALE GENOMIC DNA]</scope>
    <source>
        <strain evidence="6 7">NIES-4468</strain>
    </source>
</reference>
<dbReference type="PANTHER" id="PTHR31465:SF1">
    <property type="entry name" value="PROTEIN RTA1-RELATED"/>
    <property type="match status" value="1"/>
</dbReference>
<feature type="transmembrane region" description="Helical" evidence="5">
    <location>
        <begin position="44"/>
        <end position="63"/>
    </location>
</feature>
<evidence type="ECO:0000256" key="1">
    <source>
        <dbReference type="ARBA" id="ARBA00004141"/>
    </source>
</evidence>
<dbReference type="PANTHER" id="PTHR31465">
    <property type="entry name" value="PROTEIN RTA1-RELATED"/>
    <property type="match status" value="1"/>
</dbReference>
<keyword evidence="4 5" id="KW-0472">Membrane</keyword>
<dbReference type="Proteomes" id="UP001165090">
    <property type="component" value="Unassembled WGS sequence"/>
</dbReference>
<dbReference type="Pfam" id="PF04479">
    <property type="entry name" value="RTA1"/>
    <property type="match status" value="1"/>
</dbReference>
<keyword evidence="3 5" id="KW-1133">Transmembrane helix</keyword>
<keyword evidence="2 5" id="KW-0812">Transmembrane</keyword>
<feature type="transmembrane region" description="Helical" evidence="5">
    <location>
        <begin position="75"/>
        <end position="98"/>
    </location>
</feature>
<protein>
    <submittedName>
        <fullName evidence="6">Uncharacterized protein</fullName>
    </submittedName>
</protein>
<comment type="subcellular location">
    <subcellularLocation>
        <location evidence="1">Membrane</location>
        <topology evidence="1">Multi-pass membrane protein</topology>
    </subcellularLocation>
</comment>
<evidence type="ECO:0000313" key="7">
    <source>
        <dbReference type="Proteomes" id="UP001165090"/>
    </source>
</evidence>